<dbReference type="EMBL" id="JAAAIL010001738">
    <property type="protein sequence ID" value="KAG0265639.1"/>
    <property type="molecule type" value="Genomic_DNA"/>
</dbReference>
<keyword evidence="3" id="KW-1185">Reference proteome</keyword>
<evidence type="ECO:0000313" key="3">
    <source>
        <dbReference type="Proteomes" id="UP001194580"/>
    </source>
</evidence>
<dbReference type="GO" id="GO:0030544">
    <property type="term" value="F:Hsp70 protein binding"/>
    <property type="evidence" value="ECO:0007669"/>
    <property type="project" value="TreeGrafter"/>
</dbReference>
<proteinExistence type="predicted"/>
<organism evidence="2 3">
    <name type="scientific">Linnemannia exigua</name>
    <dbReference type="NCBI Taxonomy" id="604196"/>
    <lineage>
        <taxon>Eukaryota</taxon>
        <taxon>Fungi</taxon>
        <taxon>Fungi incertae sedis</taxon>
        <taxon>Mucoromycota</taxon>
        <taxon>Mortierellomycotina</taxon>
        <taxon>Mortierellomycetes</taxon>
        <taxon>Mortierellales</taxon>
        <taxon>Mortierellaceae</taxon>
        <taxon>Linnemannia</taxon>
    </lineage>
</organism>
<dbReference type="Proteomes" id="UP001194580">
    <property type="component" value="Unassembled WGS sequence"/>
</dbReference>
<comment type="caution">
    <text evidence="2">The sequence shown here is derived from an EMBL/GenBank/DDBJ whole genome shotgun (WGS) entry which is preliminary data.</text>
</comment>
<dbReference type="InterPro" id="IPR036890">
    <property type="entry name" value="HATPase_C_sf"/>
</dbReference>
<dbReference type="Gene3D" id="3.30.710.10">
    <property type="entry name" value="Potassium Channel Kv1.1, Chain A"/>
    <property type="match status" value="1"/>
</dbReference>
<accession>A0AAD4D4S1</accession>
<evidence type="ECO:0000313" key="2">
    <source>
        <dbReference type="EMBL" id="KAG0265639.1"/>
    </source>
</evidence>
<dbReference type="InterPro" id="IPR058210">
    <property type="entry name" value="SACS/Nov_dom"/>
</dbReference>
<dbReference type="InterPro" id="IPR000210">
    <property type="entry name" value="BTB/POZ_dom"/>
</dbReference>
<evidence type="ECO:0000259" key="1">
    <source>
        <dbReference type="PROSITE" id="PS50097"/>
    </source>
</evidence>
<dbReference type="Pfam" id="PF25794">
    <property type="entry name" value="SACS"/>
    <property type="match status" value="2"/>
</dbReference>
<dbReference type="InterPro" id="IPR011333">
    <property type="entry name" value="SKP1/BTB/POZ_sf"/>
</dbReference>
<dbReference type="PANTHER" id="PTHR15600">
    <property type="entry name" value="SACSIN"/>
    <property type="match status" value="1"/>
</dbReference>
<dbReference type="Pfam" id="PF00651">
    <property type="entry name" value="BTB"/>
    <property type="match status" value="1"/>
</dbReference>
<reference evidence="2" key="1">
    <citation type="journal article" date="2020" name="Fungal Divers.">
        <title>Resolving the Mortierellaceae phylogeny through synthesis of multi-gene phylogenetics and phylogenomics.</title>
        <authorList>
            <person name="Vandepol N."/>
            <person name="Liber J."/>
            <person name="Desiro A."/>
            <person name="Na H."/>
            <person name="Kennedy M."/>
            <person name="Barry K."/>
            <person name="Grigoriev I.V."/>
            <person name="Miller A.N."/>
            <person name="O'Donnell K."/>
            <person name="Stajich J.E."/>
            <person name="Bonito G."/>
        </authorList>
    </citation>
    <scope>NUCLEOTIDE SEQUENCE</scope>
    <source>
        <strain evidence="2">NRRL 28262</strain>
    </source>
</reference>
<dbReference type="SUPFAM" id="SSF55874">
    <property type="entry name" value="ATPase domain of HSP90 chaperone/DNA topoisomerase II/histidine kinase"/>
    <property type="match status" value="2"/>
</dbReference>
<dbReference type="PANTHER" id="PTHR15600:SF42">
    <property type="entry name" value="SACSIN"/>
    <property type="match status" value="1"/>
</dbReference>
<protein>
    <recommendedName>
        <fullName evidence="1">BTB domain-containing protein</fullName>
    </recommendedName>
</protein>
<dbReference type="PROSITE" id="PS50097">
    <property type="entry name" value="BTB"/>
    <property type="match status" value="1"/>
</dbReference>
<feature type="domain" description="BTB" evidence="1">
    <location>
        <begin position="2515"/>
        <end position="2590"/>
    </location>
</feature>
<name>A0AAD4D4S1_9FUNG</name>
<sequence>MGPALLAGSDSVFEEKDFLSLKNLASSEKKSDESKIGQMGIGFNSIYHLTDCPSFISGDQFMVIEPHERIFNGVRSEFDEGAVRGNFVEGNQGLQDFPDQLKAFSVLEDIDFSKPYNGTIFRFSLRTPEQAEASSLTKYPRSAQEVLDMLNELKDEALKAILFLKHVQKIIIYERKEDQDKPTKLFEIEILNAAEVGAKRSQLLDFKHHVQSTGSLDQDAVLQCSVRPTFRMTQGDGRTTEETWQVTTRIGNIDKTRAAMLKDSNGDVNIAEHKLIPWVGIAAPTDPGIKLDVTGLFCFLPIGHIQLPFPVHVNGHFAVEQSRRDIWTNTDKKIKVKSSAGIESLWNAHLFDMQIPEAYALFLENIGADNGTAYDLWPLDCGEGIGRAAVWKDMLNKTLSAALSHDRPVFICEPKSSGNITIEPYSKVYIAGRDIDAYPLLKKALQAVVNLAESIPDVVLAELPSVAESLGLAPHTKKQWSLTADAATRVEMVKYCLLDDNSVSLVGLPLLPLAEGSWVEFSRKQARERFRVSQEVFRVLSVSKNGLVDLDVEGYPFDEIESGCRVPSNSSKKSKMYWSTMSSSSVAERIKTVFQSEVYQDDAAPLGRVSREPSQFPTDKWLTDFWNMTHSLPSERDRKDLLSGLASVHLIPLRRGYLAPLCEKRSVLYLNRGTTKDYKVAQKALEIMDLRLDCQVLREISLNSMLPLQGYLIDTSVGPRVLSVLFNVNRSLYQQFSPEECHHIQRYLTTSLSPRAALDLQERQVLRCLPVFETYHDARLVPIDTSCESNSNEWRVAQGYHHSSQPWVPTSVNLLAEDQPLKHHLRYLLEIPFLNKAEYLHLLVSQLEERPKSEWDPILSELFLGYYEFKKKVDFSPLLCDLAFVQVKTRSSSEDLTTPARIKPGLVVDAGLSLFFMDGEAVFPAEIYAQPAFRGPLEELGMTHIFSTCFVEERMSTLFGEASHERDSSHKRAAHAFYDRLNSLFSKEFASRDILSKMSSLSWLYVDSGELCRPRACRPKEDRCLVGDQMPISDFSPLNKLLREHMGWTSAPPLDKVLEHLLSLIEQEHTTNNHPSKLEYHDVMPIYRYLAAKVQDRSSLTSIKKRLHDIPWILVSKRMYTTDRVAFKMDHNLSPHFVQVPSSGLDGLYRSLGVRDNIHYSDIESTLMNIASNHQDGECLADEDAALVRRLLFALSKEKTRAWSPELPVLTRNGFLKRAADVVYDDRSARHVGSGDHLLSYSFLDDGIPKDVAQRLQIIMFSVRTWQESKDTAFEPFFQQEDIVTRIKGILNDYDPPGIFNEYLQNASDAGATKFAVILDTRSYEKTRVLGKGMEAWQGPALVLYNDAKFTEEGFSALCKLGDGDKKEDTSKIGRHGLGFNSAYHFTDVPSVVSGHSLVFFDPHMASLPKSRDAYGNLVAQKGHRYDMRKLSTETLVDQLQPYKGFFGCDMESYFEGTIFRLPLRLKGVHPVGKTSFGNDGWTINQVRDMIISWIEDAKAGMLFLKNITTIELSSGDSPMVSVTKHDQSNTPAMQFMTESVPFESCQVSVVDITSTTTGIGSTSSQRWLVYVEDSLPTDAPQKVLNHVQKHYWSTQSGVAIPLGDDRSFKACRGRLMVHLPTPITTKLPFHLHGGFALTTNRKILAGGTDAGNHMTYWNKYLLETRLPLTVIHAYKQLLRWSFRPAAVGGPLTHDLSGAIYLYFKHWPIAKPLESFAGFLRVLFQHTYTSEVFPCRGYPSELPIAAVAGRDVTVRGYLVTSNVESRVFAWLREGRRFIAEIPFDIQGFLLQEWSRDGNRPYKEIDCSLLRNRLREDPGFIARQMKSKADKQWILEELLKPMVSGSRLDEPEEGLCVIPLMNGEWKPLHEFPVYYVAGPEARELINGKNQLVDMDIFDTTLLKTIKDILVEDPYFGIEDLPLGVFSSIFCSENPDGISEGMRERLWKYLEKFDDLTLAQELPILKTTSGAVVKLARASEGLDISRMILKDRPLRILTELFRRLGVVVFDAAENRDHKYLQNLQVGYSERRVLELISRRFLTSASPFLISTDEAEFLRNTICTSQSSSVLRSLGDLPIWPTYGPPGAPLRPAKDALYMTDHEGLDHLGYYSNILKEVSGMFSFDKLGATPVQVATVLRAHIMPKFTSNELQYTAQTKGAYLNLLRSMMLTASRKIAREYTVTRQVLTHGACFRARDGSFQALSHMFVPLQDLTEAVFVNERHRFPDEAVYNILMGRAYKPEIRGVKSSGVVEECASYVLEEIADGAANPEQVLSRAKHLVRYIYNTPGTTNWMDPKWKFVPRELNPDYPYNQHTSALPRYMSFAALCYPDDRDLLWTQRGFFPQDLIPSVGFKKKFPDIGKNTWLERCQHLEVLVRHLAPLTSTERQLMFKAILFKIYNVFEDRGSENTTVRDSVRTSLRGIMTVPYILNGDDKDPSKTESWVWPHDLVFGIDHKIGAHQQAHLSLLKYRKFLVTVGANEMKHVAGQVKLSARRQAGEMEQRITTYFETQDDVNGFMDVRFMFEDGKSILAHKVVLASMSEEVIRQLTGSWALTARRDPANPAIDIIQKGDDYSAFWGLLYFLYTDDLIATNGPPTIPQTARTTVRSTASVQIQDAEDLLSERVQYLMALQHLADFYRADRLKGLIAQELMMPGKVMYSNVFEIREHAELNRDVNVVKYCNQFIQVKENASLIKKYIEDEIVSAEKKLTVLETYLGGGGGGGEVGCEGDKVEAKEGLKEELDDLKAHLEELNRKL</sequence>
<dbReference type="NCBIfam" id="NF047352">
    <property type="entry name" value="P_loop_sacsin"/>
    <property type="match status" value="1"/>
</dbReference>
<dbReference type="InterPro" id="IPR052972">
    <property type="entry name" value="Sacsin_chaperone_reg"/>
</dbReference>
<dbReference type="SUPFAM" id="SSF54695">
    <property type="entry name" value="POZ domain"/>
    <property type="match status" value="1"/>
</dbReference>
<gene>
    <name evidence="2" type="ORF">BGZ95_003270</name>
</gene>
<dbReference type="CDD" id="cd18186">
    <property type="entry name" value="BTB_POZ_ZBTB_KLHL-like"/>
    <property type="match status" value="1"/>
</dbReference>